<feature type="transmembrane region" description="Helical" evidence="1">
    <location>
        <begin position="87"/>
        <end position="112"/>
    </location>
</feature>
<accession>A0A926E9Z9</accession>
<keyword evidence="1" id="KW-1133">Transmembrane helix</keyword>
<keyword evidence="3" id="KW-1185">Reference proteome</keyword>
<dbReference type="PANTHER" id="PTHR37814">
    <property type="entry name" value="CONSERVED MEMBRANE PROTEIN"/>
    <property type="match status" value="1"/>
</dbReference>
<feature type="transmembrane region" description="Helical" evidence="1">
    <location>
        <begin position="227"/>
        <end position="251"/>
    </location>
</feature>
<dbReference type="AlphaFoldDB" id="A0A926E9Z9"/>
<dbReference type="InterPro" id="IPR038377">
    <property type="entry name" value="Na/Glc_symporter_sf"/>
</dbReference>
<organism evidence="2 3">
    <name type="scientific">Lentihominibacter hominis</name>
    <dbReference type="NCBI Taxonomy" id="2763645"/>
    <lineage>
        <taxon>Bacteria</taxon>
        <taxon>Bacillati</taxon>
        <taxon>Bacillota</taxon>
        <taxon>Clostridia</taxon>
        <taxon>Peptostreptococcales</taxon>
        <taxon>Anaerovoracaceae</taxon>
        <taxon>Lentihominibacter</taxon>
    </lineage>
</organism>
<feature type="transmembrane region" description="Helical" evidence="1">
    <location>
        <begin position="41"/>
        <end position="66"/>
    </location>
</feature>
<comment type="caution">
    <text evidence="2">The sequence shown here is derived from an EMBL/GenBank/DDBJ whole genome shotgun (WGS) entry which is preliminary data.</text>
</comment>
<evidence type="ECO:0000313" key="2">
    <source>
        <dbReference type="EMBL" id="MBC8568504.1"/>
    </source>
</evidence>
<reference evidence="2" key="1">
    <citation type="submission" date="2020-08" db="EMBL/GenBank/DDBJ databases">
        <title>Genome public.</title>
        <authorList>
            <person name="Liu C."/>
            <person name="Sun Q."/>
        </authorList>
    </citation>
    <scope>NUCLEOTIDE SEQUENCE</scope>
    <source>
        <strain evidence="2">NSJ-24</strain>
    </source>
</reference>
<feature type="transmembrane region" description="Helical" evidence="1">
    <location>
        <begin position="333"/>
        <end position="351"/>
    </location>
</feature>
<proteinExistence type="predicted"/>
<dbReference type="InterPro" id="IPR038728">
    <property type="entry name" value="YkvI-like"/>
</dbReference>
<name>A0A926E9Z9_9FIRM</name>
<feature type="transmembrane region" description="Helical" evidence="1">
    <location>
        <begin position="271"/>
        <end position="295"/>
    </location>
</feature>
<keyword evidence="1" id="KW-0812">Transmembrane</keyword>
<feature type="transmembrane region" description="Helical" evidence="1">
    <location>
        <begin position="12"/>
        <end position="35"/>
    </location>
</feature>
<dbReference type="RefSeq" id="WP_177270408.1">
    <property type="nucleotide sequence ID" value="NZ_JACRTA010000002.1"/>
</dbReference>
<feature type="transmembrane region" description="Helical" evidence="1">
    <location>
        <begin position="153"/>
        <end position="171"/>
    </location>
</feature>
<feature type="transmembrane region" description="Helical" evidence="1">
    <location>
        <begin position="124"/>
        <end position="141"/>
    </location>
</feature>
<dbReference type="EMBL" id="JACRTA010000002">
    <property type="protein sequence ID" value="MBC8568504.1"/>
    <property type="molecule type" value="Genomic_DNA"/>
</dbReference>
<feature type="transmembrane region" description="Helical" evidence="1">
    <location>
        <begin position="307"/>
        <end position="327"/>
    </location>
</feature>
<evidence type="ECO:0000313" key="3">
    <source>
        <dbReference type="Proteomes" id="UP000610862"/>
    </source>
</evidence>
<dbReference type="Proteomes" id="UP000610862">
    <property type="component" value="Unassembled WGS sequence"/>
</dbReference>
<sequence length="365" mass="39683">MTGSSNVRILNVVKIAGVFIAWAIGSGSVTGQASLQYFCAYGAWGFLGIVIDCLLHLFLLLAFFSIGHKMQFENPLAIYTYFSGEKIGKIFQVLSIILLYSAPVVMISGFGASLNQHFGVPTQVGSILLGVLCLITILLGLKKLVNITGSIGPFMIMLTIAICLIYLFNNIDGLSEGIKEAPQIGIAKIAPYWWLAGLYYTTCTPFQSAPFFAATAKNFDVKAELKYGAVLGVILYGITDAVMACALFSNIEVLSEKMIPNLYIANLISPALGFVFIIVIFLAIYSSCVPAMFTLCASFKKEKTPGYNKFAVCLVTASVLCSMLLPFDRLLGLVYGTYGVLGGILVIFIFAKQMRDRKEEKLKNV</sequence>
<dbReference type="Gene3D" id="1.20.1730.10">
    <property type="entry name" value="Sodium/glucose cotransporter"/>
    <property type="match status" value="1"/>
</dbReference>
<dbReference type="PANTHER" id="PTHR37814:SF1">
    <property type="entry name" value="MEMBRANE PROTEIN"/>
    <property type="match status" value="1"/>
</dbReference>
<evidence type="ECO:0008006" key="4">
    <source>
        <dbReference type="Google" id="ProtNLM"/>
    </source>
</evidence>
<feature type="transmembrane region" description="Helical" evidence="1">
    <location>
        <begin position="191"/>
        <end position="215"/>
    </location>
</feature>
<evidence type="ECO:0000256" key="1">
    <source>
        <dbReference type="SAM" id="Phobius"/>
    </source>
</evidence>
<gene>
    <name evidence="2" type="ORF">H8692_07030</name>
</gene>
<keyword evidence="1" id="KW-0472">Membrane</keyword>
<protein>
    <recommendedName>
        <fullName evidence="4">Membrane protein YkvI</fullName>
    </recommendedName>
</protein>